<feature type="domain" description="RZ-type" evidence="10">
    <location>
        <begin position="4593"/>
        <end position="4663"/>
    </location>
</feature>
<keyword evidence="4 7" id="KW-0863">Zinc-finger</keyword>
<dbReference type="SUPFAM" id="SSF52540">
    <property type="entry name" value="P-loop containing nucleoside triphosphate hydrolases"/>
    <property type="match status" value="2"/>
</dbReference>
<dbReference type="InterPro" id="IPR011704">
    <property type="entry name" value="ATPase_dyneun-rel_AAA"/>
</dbReference>
<evidence type="ECO:0000256" key="8">
    <source>
        <dbReference type="SAM" id="MobiDB-lite"/>
    </source>
</evidence>
<feature type="region of interest" description="Disordered" evidence="8">
    <location>
        <begin position="27"/>
        <end position="95"/>
    </location>
</feature>
<feature type="region of interest" description="Disordered" evidence="8">
    <location>
        <begin position="1805"/>
        <end position="1827"/>
    </location>
</feature>
<dbReference type="PROSITE" id="PS50089">
    <property type="entry name" value="ZF_RING_2"/>
    <property type="match status" value="1"/>
</dbReference>
<name>A0AAU9VXI4_9CNID</name>
<organism evidence="11 12">
    <name type="scientific">Pocillopora meandrina</name>
    <dbReference type="NCBI Taxonomy" id="46732"/>
    <lineage>
        <taxon>Eukaryota</taxon>
        <taxon>Metazoa</taxon>
        <taxon>Cnidaria</taxon>
        <taxon>Anthozoa</taxon>
        <taxon>Hexacorallia</taxon>
        <taxon>Scleractinia</taxon>
        <taxon>Astrocoeniina</taxon>
        <taxon>Pocilloporidae</taxon>
        <taxon>Pocillopora</taxon>
    </lineage>
</organism>
<accession>A0AAU9VXI4</accession>
<dbReference type="GO" id="GO:0004842">
    <property type="term" value="F:ubiquitin-protein transferase activity"/>
    <property type="evidence" value="ECO:0007669"/>
    <property type="project" value="InterPro"/>
</dbReference>
<keyword evidence="6" id="KW-0391">Immunity</keyword>
<dbReference type="GO" id="GO:0002376">
    <property type="term" value="P:immune system process"/>
    <property type="evidence" value="ECO:0007669"/>
    <property type="project" value="UniProtKB-KW"/>
</dbReference>
<feature type="compositionally biased region" description="Acidic residues" evidence="8">
    <location>
        <begin position="2748"/>
        <end position="2766"/>
    </location>
</feature>
<dbReference type="PROSITE" id="PS51981">
    <property type="entry name" value="ZF_RZ"/>
    <property type="match status" value="1"/>
</dbReference>
<dbReference type="InterPro" id="IPR017907">
    <property type="entry name" value="Znf_RING_CS"/>
</dbReference>
<feature type="region of interest" description="Disordered" evidence="8">
    <location>
        <begin position="2747"/>
        <end position="2766"/>
    </location>
</feature>
<dbReference type="Proteomes" id="UP001159428">
    <property type="component" value="Unassembled WGS sequence"/>
</dbReference>
<dbReference type="SMART" id="SM00184">
    <property type="entry name" value="RING"/>
    <property type="match status" value="1"/>
</dbReference>
<keyword evidence="2" id="KW-0963">Cytoplasm</keyword>
<dbReference type="Pfam" id="PF13639">
    <property type="entry name" value="zf-RING_2"/>
    <property type="match status" value="1"/>
</dbReference>
<feature type="compositionally biased region" description="Basic and acidic residues" evidence="8">
    <location>
        <begin position="39"/>
        <end position="57"/>
    </location>
</feature>
<dbReference type="EMBL" id="CALNXJ010000004">
    <property type="protein sequence ID" value="CAH3038009.1"/>
    <property type="molecule type" value="Genomic_DNA"/>
</dbReference>
<dbReference type="SUPFAM" id="SSF57850">
    <property type="entry name" value="RING/U-box"/>
    <property type="match status" value="1"/>
</dbReference>
<dbReference type="InterPro" id="IPR013083">
    <property type="entry name" value="Znf_RING/FYVE/PHD"/>
</dbReference>
<dbReference type="GO" id="GO:0005737">
    <property type="term" value="C:cytoplasm"/>
    <property type="evidence" value="ECO:0007669"/>
    <property type="project" value="UniProtKB-SubCell"/>
</dbReference>
<gene>
    <name evidence="11" type="ORF">PMEA_00021476</name>
</gene>
<keyword evidence="12" id="KW-1185">Reference proteome</keyword>
<dbReference type="PANTHER" id="PTHR22605:SF16">
    <property type="entry name" value="E3 UBIQUITIN-PROTEIN LIGASE RNF213"/>
    <property type="match status" value="1"/>
</dbReference>
<feature type="compositionally biased region" description="Basic and acidic residues" evidence="8">
    <location>
        <begin position="249"/>
        <end position="264"/>
    </location>
</feature>
<reference evidence="11 12" key="1">
    <citation type="submission" date="2022-05" db="EMBL/GenBank/DDBJ databases">
        <authorList>
            <consortium name="Genoscope - CEA"/>
            <person name="William W."/>
        </authorList>
    </citation>
    <scope>NUCLEOTIDE SEQUENCE [LARGE SCALE GENOMIC DNA]</scope>
</reference>
<keyword evidence="3" id="KW-0479">Metal-binding</keyword>
<comment type="caution">
    <text evidence="11">The sequence shown here is derived from an EMBL/GenBank/DDBJ whole genome shotgun (WGS) entry which is preliminary data.</text>
</comment>
<evidence type="ECO:0000256" key="5">
    <source>
        <dbReference type="ARBA" id="ARBA00022833"/>
    </source>
</evidence>
<evidence type="ECO:0000256" key="6">
    <source>
        <dbReference type="ARBA" id="ARBA00022859"/>
    </source>
</evidence>
<dbReference type="InterPro" id="IPR027417">
    <property type="entry name" value="P-loop_NTPase"/>
</dbReference>
<feature type="compositionally biased region" description="Low complexity" evidence="8">
    <location>
        <begin position="128"/>
        <end position="140"/>
    </location>
</feature>
<dbReference type="Pfam" id="PF20173">
    <property type="entry name" value="ZnF_RZ-type"/>
    <property type="match status" value="1"/>
</dbReference>
<evidence type="ECO:0000256" key="1">
    <source>
        <dbReference type="ARBA" id="ARBA00004496"/>
    </source>
</evidence>
<evidence type="ECO:0000313" key="12">
    <source>
        <dbReference type="Proteomes" id="UP001159428"/>
    </source>
</evidence>
<comment type="subcellular location">
    <subcellularLocation>
        <location evidence="1">Cytoplasm</location>
    </subcellularLocation>
</comment>
<dbReference type="InterPro" id="IPR001841">
    <property type="entry name" value="Znf_RING"/>
</dbReference>
<dbReference type="InterPro" id="IPR046439">
    <property type="entry name" value="ZF_RZ_dom"/>
</dbReference>
<protein>
    <recommendedName>
        <fullName evidence="13">E3 ubiquitin-protein ligase RNF213</fullName>
    </recommendedName>
</protein>
<evidence type="ECO:0000256" key="4">
    <source>
        <dbReference type="ARBA" id="ARBA00022771"/>
    </source>
</evidence>
<keyword evidence="5" id="KW-0862">Zinc</keyword>
<dbReference type="GO" id="GO:0005524">
    <property type="term" value="F:ATP binding"/>
    <property type="evidence" value="ECO:0007669"/>
    <property type="project" value="InterPro"/>
</dbReference>
<feature type="compositionally biased region" description="Basic residues" evidence="8">
    <location>
        <begin position="230"/>
        <end position="248"/>
    </location>
</feature>
<sequence>MQCPKCKNTTSVAEHAFCFKCGTKLETNEETSSPPVHNVTEDAKELSREAQKSKVDNNSDAPLDEGKRKREINTQEEKPAKRKSVVELESEAGDIDTAALESLTVLDQVEEQKGVPAPNSVITDTEECSTTNTSATESSTGGVPETTDSCEPTDATGETPVGIGSDQNQGGGSSQSGTNSTSQPSEADGQPTKDEDSNHENESGGDESDTQSEEEDPSHNVQKAKPGSKMTKRKSKAKRKRDKKREKKKQKEEEARVKINEKRQQVGSQLDQELKRQKNDKTRDSNTLGDKELDKRNASRDNKKEPEENKEYLAKHKGSKMTVVFHAVLSPNFNFDARKGDRIFMRFGGVRFGNFNENVVEVHPERLLENDFILVKAVLSVPVTDATHNISYKYIVFKADRNEKEEPYVWDYLSGGVFKNRCLQIPKERCQTEAIWHQYDDTIFCQPGRIQSILKYVPFVKSTGPVEGRIIATEAMLPRWEGFKEHEVETTMTAWEAIGVVNDLAYCMTQTKIEEHRSIKGNVPSGYNFKRILRDFLIKKIEKNATCKSVAEDAGKISTLVSSVAIAYLISVQKVPLNPEEYEKLFSSLTLHADQNEGTCSEYDRLLKHFPSEHWQNIGEAIQGICRHVSKSHRDLHDWLFAVPLVHFLTQVCAPFDSSVLLTEKPKEKDETWWGANGFETKAVRERSFTRDRCPSNWIDLLSPLFVLDPLFRRTFLLVVPCSEFGRVASSKIFAPFEICTTLARILSEKNSVNEEERNAVALSLNIIEKNIKTTSDIKTKPSADCDDQATLKQEASLSVLSCLKILAAVSSACDFNLLCGCLRSIETWVSVSCRRTEQGESHMTKDITRVVVESFDVVKKWLKKKLMSTIPRYYIAKTNEELEIWTKLLCIEWANKECSETWRGRVSAELERRLELVDCNGLVEILTKANVKSQHNHVQDLVSGVTFRKVESMLQIGSEGEDVFENLSNGLQSSQASECGDLLTLMLKRSWPKEQGGVPCSPKAILKHVLTWKLWPGFFQRFGVESNCRSVLKEDGQEILMLAISSFEAAVNTLKDGSVEFQMLFVIWDNSERFVELYELINKEESKIFLLRQILCQRCEELGAFQDERDKINSFVRMCSLIKQVDVHKLSRRAMEDVSRRPIKDLVESVTAGDRNFPSVKFFGLSSEAKSMITSFTRLADSVLLRQFWVENGRKALTKIGQREELKKFLSIEDIVEFVWKPSKEELLRLKQSFLSGDISFREVDRLLKVFNQRYEDLGKEMRLVTSSQNGAQVHALDEKINEHIEKIQKYNKLHNCIKAAEIILNFKNALGLNGDFRDVEVLYNQMNDEFKQRPLKSMNKDLEKTGKLLSGITCDRARCLDVVSKCQPFVSWLKNTIKGPQELKVLVDLAIISAGETDMETARITCLHASCLGFAPLIFDLKTSFSFRLLMRICEPVWNAVDADPKLPEKLLESSRQIEWIKSVRKSHGSVAMSSLMEAEKINAQGVYCVGCQDRDASALPAMEQLTPDKVIQLQMPAEDNVDRKIYSLNDLKDLQSKLMLIAAKASQGKEEVDRFLDILQCVHRLASVYISLCKAGEVSHLKWQRKFDCSPKLSNSRSLTNDLMDESKLMEQSLRDWKQELHAKRLLYGELNHFTTSQLLFLRNKLAEVKGRGPKAVAGIPLEVYNLLESVLPGIDPSILKSTLLFCGICAQESGQQMLRSYGASSISRYRDKEMERPPMVKTVPSSNQEMFQSLVVKLESLGYSEEVALAAMVTCKDASEADLIVWCVKNGAKKDLIATKYSEALSDPSYLRLIERESTTFSELESQQEKEMTSEAEDFSEPMEASNTLDQTAGGTFLSLDELGKLLLHLASQGSKRERRCIPRYLKRGKPNFVVVPKDDVLGTLLSLYMHDSSQSLPTTEEVLICSSDTTAEEIELLWRRSLADHNGRLFCLVNVDLLDYGVSQQASDVLEVLLHEPQYSRNEGLSLIVICSSENENRAHMAAALDQYRLGTIPHCCSSREIRQYLKLQLKPRSQQRATFRDQVLPWIPAAALDREELAVRVISSERAGSGKSLAVCRLSQRLSELQNNDAVMDYLKDMSTDVPLCISVPIYGPIVHQRVVVESLLPHIIVPDLPLSRIFHFDVHPSVRGGLDTLLFNLLILGALKNSSGQIWRRRSSDLYVIEITSGVSPNVCETVERRQTSTKVSGIKDTAEPFYRLLPTIQCGTPIQTLHQLRTNLAADSSLNPLFDNAEFKSSYVQRAFQYLKLYEAGGQTLDHFWFVPGQVMGDHTECIDILTRHCGIENPSWAEIRHFVNFLDSQLQACEESSFCNMELVGDTLEGFRSFVVRFMILMSRDFATPSLKTCEETTQTPGLDDDTVVEDMEPAAVEVSQFSLRRHWETSSHPYIFFNQDRITMTFVGFHIDPNGNLIDPYRQVTIQPNLMSRHLRTGLHVQRVDMQTNYESWSKGQKIEKLCGVMGVEWPCDPDDSYELTTDNLKKILAIHMRFRCGIPVVIMGETGCGKTCLIRYMCGLQSGPGGPKNMLLMKVHGGTTYKDIEKKVEEAEAMAIVNETLNIDTVLFFDEANTTDALGMIKEVMVDRRVNGRKIGVGLKRLQFIAACNPYRKHTNEMIHKLESAGLGYHVTTQQTQDRLGHIPLRHLVYRVHALPESMRPLVWDFGQLKPEIEELYIRQIVTRFVLQEEKIPGDASLVKALTTILTASQRYMRDQTDECSFVSLRDVERAMNVMVWFYNHRNALNPLMDDDTDEDSDDDDDDSDPLDDVTRAVVLSLGVCYHARLQDRKPYRQAVAQSFANPCQLPGGQERILKEITSCQKAVLNELELGENIARNTALSENVFMMVVCIELRIPLFVVGKPGSSKSLAKTVVTDNMLGDASRSDLFKTFKQVQMISYQCSPLSTAEGIMATFRNCSNLQKANNPDKYVSVVVLDEVGLAEDSPLMPLKTLHPLLEDGVNSTDDIIANEEQLPDRVAFIGISNWALDPAKMNRGIMLSRGLPDSEELVESAMGICSTNKRIQSFVAPLMNPLALGYKKLYDNQRESETLQESKKDEFFGLRDFYSLVKMVYKIAEEQGREPRWPEVEHAIRRNFGGLDEIEPVEIFKQFAFGGSRMMEQNEDPLSAVNLIKASLKDQKKTKGESRYLLVLTENYAALPIVLKELLRTGDETRPGDEPVVIFGSSFPKDQEYTQVCRDINRIKVCMETGRTVILLNLESLYESLYDALNQYYVYCGDQKFVDLGLGSHRVKCRVHNDFRLVVIAEKDVVYSKFPIPLINRLEKHYLVTSASLSPAQKVVVDQLNDWVNGFSHVNIPRHQQMRKYLPGDAFVGYHDDTAASVVLQVCSDLDEDELYSRFNDKNFSERVLKESQELLLQCATPDAVARLVHTKLATRADQLWEIYFTGQEHSSLTAFLRNVLTSEETKLGQPEGTLIQVTTHARLLSSNDLKDISSATSLPLSNVSCLSLQQFHTEQQFCSSVRDFFAKLGGREGLLMVQCDAGDLNSKLIPCARHLLVEQRTTAEQDFLESVGCAPSSFVHIVLIIQLPRLVGGCPTFAGFQGGRWISVHIDELRPPTGQIPAIQFMVDRPISNLFDVAPTITRADDMEVEEEEETEADIDMEASNDVSGTNAILDKVDIVSLVRSCIQAAVARLDEESWRPSRSTRRIELMLSLLPDCRSSGTDLSFATVLSRRIHKLLQEKDERAGMKAIDWLRSEALSGTGIQENGTFRKALWQKVYTSVIPILSEVIALVDRDSNLELVTGEGTWLSRLWISLFQSQDIVELQYDSFLSLENGIIRERVPVMTSACERQNFDLQFPFSWLIKERIDAMWKEACSIAARTNTPVQRCLCDLVTTSEIGRLLEETEYEGYEEAAVMRYLHDFVHTVHKPTVPGEEELISQAIVTAARKLHDETCSDEEFTLTISFIHVAYDRIEKRLTNFCQLVQAQPDIVTSLREVIPPSETEMVLDAVALEICLSKLEPGAEEFDDPQTRLVWCNRVLSIRTSAENMISNLSQYGRKVNHILLNCRSTWQRVSAVRLFIEHTCPGTVACHPADVRNVFKLWKALGDETDFTKPQTMRVIEKFLVDCSEAVSKRYTSYGVNTCPVCLDGLAQKDPVKMPCGHVICLACITSWIERERKCPCCKRDVPDDFKILPTKLVRKAVREHFDFRRRCNSFFMELVSLFCFGTKDDEGVMDPELFKMFMSYVIEASSKTKDFSPFPEHGIDATPVVRSFLLQQLLRAGDKEVKEHLTHYLASARELRPETGHLLQVCQLFVHCWEDSLISLYSKASDNLLVMIKLAQQLCDECSPLLTSNSPQQHTRDLDVDVLEAVAKARYALALVAKFMYESVTEKDGPWNDRVVQNELQSLFEGARRMCYKSLSQIPRLYLLRQLARRFGVESINILCDKKESEWILPPESRDKQQGDIGPDRFIIYGEEYKNIREAMAETVLSGTPKELNSALQSIVLPPVVRDVMILLSEYREVTTCYGFTSTQRQLSPRAHQCFQEFISEGAQLSAGAQQFAIQLLNNTQGDAGFPGVRVAPGRSALDQSLAEIVVHTTAVLQCTNQMTICEPLRQLMDNPVALMNAYLPTMPDDNLEEARAGMREGGSWYQCPKGHPYYIGDCGRPVEVKVCPECKVQIGGAGYRLSQGNTAAQRGDRTMTGHVLGHANTRSRSLAPERNLSPVLVGITRILMHCAMIEGAHRHPQNISNLINPTIPPAALTRFLWDHLRLDFEVLAKSLGRSVDDTVLCIHMVLAQMTAHVNSAQQAADFAYDMRSKESRRAWEAAFSATVVTPLLTNLEEKIQRCLQMLVSDKRLGNNPLLRQLFEIDVSTEALTGGIPPTCPALWRYRTQVTLDHFAHTFQQEVFSTDPERNKVLAEFLRQEHKLRALRFLPDIIKLQRLLMDKFHRRIDRTEAQRMNIREFLRNIPSKTEKDELASLIASFNVAWNLVRLSLDQQGRLRPPKDLCDQSMDNSRPLAVLLPSTSGMGICSTALVFFLTMLHNEFNERYQNLMGGKVKDLPHIQLQDVTRSHLISYDTERDLLPLVLAQCNYSLEVGQGTLVQYNWEALERQLIDRFIRGRPLIDFKDERFAFSKDAQLDSVFTSVKNKVRPQVPLSSAVSSQILGEFRSLTDVCDVLTSLDIAIGFLSSTGGSPEMPLNDYLQHVLRMPQQNSLRSLKAQQCCQLRHVLSFWRLLTLERARILMRRGEDPFEQIADTYKQAMPQRLMMKFSNSMRRIDSDLFVPEVLELILLNLRGEAVPGEEDMSLKDFIEWHLDNKGHEPVTGLDELPTDVKLKHVINAWGTSVELWDSYLDKRDAASA</sequence>
<feature type="region of interest" description="Disordered" evidence="8">
    <location>
        <begin position="107"/>
        <end position="314"/>
    </location>
</feature>
<dbReference type="InterPro" id="IPR003593">
    <property type="entry name" value="AAA+_ATPase"/>
</dbReference>
<evidence type="ECO:0008006" key="13">
    <source>
        <dbReference type="Google" id="ProtNLM"/>
    </source>
</evidence>
<feature type="compositionally biased region" description="Basic and acidic residues" evidence="8">
    <location>
        <begin position="64"/>
        <end position="79"/>
    </location>
</feature>
<evidence type="ECO:0000256" key="7">
    <source>
        <dbReference type="PROSITE-ProRule" id="PRU00175"/>
    </source>
</evidence>
<dbReference type="InterPro" id="IPR031248">
    <property type="entry name" value="RNF213"/>
</dbReference>
<dbReference type="GO" id="GO:0008270">
    <property type="term" value="F:zinc ion binding"/>
    <property type="evidence" value="ECO:0007669"/>
    <property type="project" value="UniProtKB-KW"/>
</dbReference>
<feature type="compositionally biased region" description="Acidic residues" evidence="8">
    <location>
        <begin position="203"/>
        <end position="216"/>
    </location>
</feature>
<dbReference type="Gene3D" id="3.40.50.300">
    <property type="entry name" value="P-loop containing nucleotide triphosphate hydrolases"/>
    <property type="match status" value="1"/>
</dbReference>
<feature type="compositionally biased region" description="Basic and acidic residues" evidence="8">
    <location>
        <begin position="272"/>
        <end position="314"/>
    </location>
</feature>
<dbReference type="Pfam" id="PF07728">
    <property type="entry name" value="AAA_5"/>
    <property type="match status" value="1"/>
</dbReference>
<evidence type="ECO:0000259" key="10">
    <source>
        <dbReference type="PROSITE" id="PS51981"/>
    </source>
</evidence>
<evidence type="ECO:0000259" key="9">
    <source>
        <dbReference type="PROSITE" id="PS50089"/>
    </source>
</evidence>
<dbReference type="PROSITE" id="PS00518">
    <property type="entry name" value="ZF_RING_1"/>
    <property type="match status" value="1"/>
</dbReference>
<evidence type="ECO:0000256" key="2">
    <source>
        <dbReference type="ARBA" id="ARBA00022490"/>
    </source>
</evidence>
<feature type="domain" description="RING-type" evidence="9">
    <location>
        <begin position="4104"/>
        <end position="4144"/>
    </location>
</feature>
<dbReference type="PANTHER" id="PTHR22605">
    <property type="entry name" value="RZ-TYPE DOMAIN-CONTAINING PROTEIN"/>
    <property type="match status" value="1"/>
</dbReference>
<dbReference type="SMART" id="SM00382">
    <property type="entry name" value="AAA"/>
    <property type="match status" value="1"/>
</dbReference>
<proteinExistence type="predicted"/>
<dbReference type="GO" id="GO:0016887">
    <property type="term" value="F:ATP hydrolysis activity"/>
    <property type="evidence" value="ECO:0007669"/>
    <property type="project" value="InterPro"/>
</dbReference>
<evidence type="ECO:0000256" key="3">
    <source>
        <dbReference type="ARBA" id="ARBA00022723"/>
    </source>
</evidence>
<evidence type="ECO:0000313" key="11">
    <source>
        <dbReference type="EMBL" id="CAH3038009.1"/>
    </source>
</evidence>
<feature type="compositionally biased region" description="Basic and acidic residues" evidence="8">
    <location>
        <begin position="191"/>
        <end position="202"/>
    </location>
</feature>
<dbReference type="Gene3D" id="3.30.40.10">
    <property type="entry name" value="Zinc/RING finger domain, C3HC4 (zinc finger)"/>
    <property type="match status" value="1"/>
</dbReference>